<organism evidence="2 3">
    <name type="scientific">Paractinoplanes rhizophilus</name>
    <dbReference type="NCBI Taxonomy" id="1416877"/>
    <lineage>
        <taxon>Bacteria</taxon>
        <taxon>Bacillati</taxon>
        <taxon>Actinomycetota</taxon>
        <taxon>Actinomycetes</taxon>
        <taxon>Micromonosporales</taxon>
        <taxon>Micromonosporaceae</taxon>
        <taxon>Paractinoplanes</taxon>
    </lineage>
</organism>
<evidence type="ECO:0000313" key="3">
    <source>
        <dbReference type="Proteomes" id="UP001596548"/>
    </source>
</evidence>
<dbReference type="InterPro" id="IPR024344">
    <property type="entry name" value="MDMPI_metal-binding"/>
</dbReference>
<dbReference type="InterPro" id="IPR034660">
    <property type="entry name" value="DinB/YfiT-like"/>
</dbReference>
<dbReference type="Proteomes" id="UP001596548">
    <property type="component" value="Unassembled WGS sequence"/>
</dbReference>
<dbReference type="Pfam" id="PF11716">
    <property type="entry name" value="MDMPI_N"/>
    <property type="match status" value="1"/>
</dbReference>
<keyword evidence="3" id="KW-1185">Reference proteome</keyword>
<comment type="caution">
    <text evidence="2">The sequence shown here is derived from an EMBL/GenBank/DDBJ whole genome shotgun (WGS) entry which is preliminary data.</text>
</comment>
<sequence>MDYRRTYRSAAVAYADLVARVPAGRWDSPGLGDWTLRELAGHTASSALRQVAGVLATRAPMVEVATAEGYFAYGRGVPAPVLEAAVAASGDDARATAAELGDDPAALVGQMAARATHALAAAADDDIVATPAGGMRVRDWLPTRTFELVVHGMDTAAAAGVPHDLPLEAVADATTLATRLAVALGEGDALLRALTGRAELPPKFSVLSA</sequence>
<dbReference type="RefSeq" id="WP_378977367.1">
    <property type="nucleotide sequence ID" value="NZ_JBHTBJ010000059.1"/>
</dbReference>
<dbReference type="SUPFAM" id="SSF109854">
    <property type="entry name" value="DinB/YfiT-like putative metalloenzymes"/>
    <property type="match status" value="1"/>
</dbReference>
<gene>
    <name evidence="2" type="ORF">ACFQS1_37800</name>
</gene>
<proteinExistence type="predicted"/>
<accession>A0ABW2I4F0</accession>
<feature type="domain" description="Mycothiol-dependent maleylpyruvate isomerase metal-binding" evidence="1">
    <location>
        <begin position="8"/>
        <end position="154"/>
    </location>
</feature>
<name>A0ABW2I4F0_9ACTN</name>
<evidence type="ECO:0000313" key="2">
    <source>
        <dbReference type="EMBL" id="MFC7279747.1"/>
    </source>
</evidence>
<reference evidence="3" key="1">
    <citation type="journal article" date="2019" name="Int. J. Syst. Evol. Microbiol.">
        <title>The Global Catalogue of Microorganisms (GCM) 10K type strain sequencing project: providing services to taxonomists for standard genome sequencing and annotation.</title>
        <authorList>
            <consortium name="The Broad Institute Genomics Platform"/>
            <consortium name="The Broad Institute Genome Sequencing Center for Infectious Disease"/>
            <person name="Wu L."/>
            <person name="Ma J."/>
        </authorList>
    </citation>
    <scope>NUCLEOTIDE SEQUENCE [LARGE SCALE GENOMIC DNA]</scope>
    <source>
        <strain evidence="3">XZYJT-10</strain>
    </source>
</reference>
<dbReference type="EMBL" id="JBHTBJ010000059">
    <property type="protein sequence ID" value="MFC7279747.1"/>
    <property type="molecule type" value="Genomic_DNA"/>
</dbReference>
<dbReference type="GO" id="GO:0016853">
    <property type="term" value="F:isomerase activity"/>
    <property type="evidence" value="ECO:0007669"/>
    <property type="project" value="UniProtKB-KW"/>
</dbReference>
<keyword evidence="2" id="KW-0413">Isomerase</keyword>
<dbReference type="Gene3D" id="1.20.120.450">
    <property type="entry name" value="dinb family like domain"/>
    <property type="match status" value="1"/>
</dbReference>
<evidence type="ECO:0000259" key="1">
    <source>
        <dbReference type="Pfam" id="PF11716"/>
    </source>
</evidence>
<protein>
    <submittedName>
        <fullName evidence="2">Maleylpyruvate isomerase N-terminal domain-containing protein</fullName>
    </submittedName>
</protein>